<dbReference type="AlphaFoldDB" id="A0A3I8FKR9"/>
<proteinExistence type="predicted"/>
<sequence>MLIWKSEWGSAFYFWCGTHPVAQYTVLISLSSFVIIMVFSNNTSDTLNSLFSINSIWRIIIVQTLIKKGSLNAYF</sequence>
<organism evidence="2">
    <name type="scientific">Salmonella enterica</name>
    <name type="common">Salmonella choleraesuis</name>
    <dbReference type="NCBI Taxonomy" id="28901"/>
    <lineage>
        <taxon>Bacteria</taxon>
        <taxon>Pseudomonadati</taxon>
        <taxon>Pseudomonadota</taxon>
        <taxon>Gammaproteobacteria</taxon>
        <taxon>Enterobacterales</taxon>
        <taxon>Enterobacteriaceae</taxon>
        <taxon>Salmonella</taxon>
    </lineage>
</organism>
<keyword evidence="1" id="KW-0812">Transmembrane</keyword>
<reference evidence="2" key="2">
    <citation type="submission" date="2018-10" db="EMBL/GenBank/DDBJ databases">
        <authorList>
            <consortium name="PulseNet: The National Subtyping Network for Foodborne Disease Surveillance"/>
            <person name="Tarr C.L."/>
            <person name="Trees E."/>
            <person name="Katz L.S."/>
            <person name="Carleton-Romer H.A."/>
            <person name="Stroika S."/>
            <person name="Kucerova Z."/>
            <person name="Roache K.F."/>
            <person name="Sabol A.L."/>
            <person name="Besser J."/>
            <person name="Gerner-Smidt P."/>
        </authorList>
    </citation>
    <scope>NUCLEOTIDE SEQUENCE [LARGE SCALE GENOMIC DNA]</scope>
    <source>
        <strain evidence="2">PNUSAS057480</strain>
    </source>
</reference>
<dbReference type="Proteomes" id="UP000885379">
    <property type="component" value="Unassembled WGS sequence"/>
</dbReference>
<keyword evidence="1" id="KW-1133">Transmembrane helix</keyword>
<dbReference type="Proteomes" id="UP000885414">
    <property type="component" value="Unassembled WGS sequence"/>
</dbReference>
<reference evidence="3" key="1">
    <citation type="submission" date="2018-07" db="EMBL/GenBank/DDBJ databases">
        <authorList>
            <consortium name="GenomeTrakr network: Whole genome sequencing for foodborne pathogen traceback"/>
        </authorList>
    </citation>
    <scope>NUCLEOTIDE SEQUENCE [LARGE SCALE GENOMIC DNA]</scope>
    <source>
        <strain evidence="3">FDA00010322</strain>
    </source>
</reference>
<dbReference type="EMBL" id="RSUZ01000002">
    <property type="protein sequence ID" value="MIV62001.1"/>
    <property type="molecule type" value="Genomic_DNA"/>
</dbReference>
<accession>A0A3I8FKR9</accession>
<keyword evidence="1" id="KW-0472">Membrane</keyword>
<feature type="transmembrane region" description="Helical" evidence="1">
    <location>
        <begin position="21"/>
        <end position="40"/>
    </location>
</feature>
<gene>
    <name evidence="3" type="ORF">BA086_02465</name>
    <name evidence="2" type="ORF">ED033_06740</name>
</gene>
<comment type="caution">
    <text evidence="2">The sequence shown here is derived from an EMBL/GenBank/DDBJ whole genome shotgun (WGS) entry which is preliminary data.</text>
</comment>
<evidence type="ECO:0000256" key="1">
    <source>
        <dbReference type="SAM" id="Phobius"/>
    </source>
</evidence>
<evidence type="ECO:0000313" key="2">
    <source>
        <dbReference type="EMBL" id="MER42031.1"/>
    </source>
</evidence>
<name>A0A3I8FKR9_SALER</name>
<dbReference type="EMBL" id="RMEA01000015">
    <property type="protein sequence ID" value="MER42031.1"/>
    <property type="molecule type" value="Genomic_DNA"/>
</dbReference>
<protein>
    <submittedName>
        <fullName evidence="2">Uncharacterized protein</fullName>
    </submittedName>
</protein>
<evidence type="ECO:0000313" key="3">
    <source>
        <dbReference type="EMBL" id="MIV62001.1"/>
    </source>
</evidence>